<feature type="compositionally biased region" description="Pro residues" evidence="1">
    <location>
        <begin position="204"/>
        <end position="225"/>
    </location>
</feature>
<feature type="transmembrane region" description="Helical" evidence="2">
    <location>
        <begin position="322"/>
        <end position="341"/>
    </location>
</feature>
<keyword evidence="2" id="KW-1133">Transmembrane helix</keyword>
<feature type="transmembrane region" description="Helical" evidence="2">
    <location>
        <begin position="347"/>
        <end position="369"/>
    </location>
</feature>
<keyword evidence="2" id="KW-0472">Membrane</keyword>
<keyword evidence="2" id="KW-0812">Transmembrane</keyword>
<reference evidence="3" key="1">
    <citation type="submission" date="2020-02" db="EMBL/GenBank/DDBJ databases">
        <authorList>
            <person name="Meier V. D."/>
        </authorList>
    </citation>
    <scope>NUCLEOTIDE SEQUENCE</scope>
    <source>
        <strain evidence="3">AVDCRST_MAG46</strain>
    </source>
</reference>
<feature type="region of interest" description="Disordered" evidence="1">
    <location>
        <begin position="146"/>
        <end position="231"/>
    </location>
</feature>
<feature type="transmembrane region" description="Helical" evidence="2">
    <location>
        <begin position="111"/>
        <end position="134"/>
    </location>
</feature>
<proteinExistence type="predicted"/>
<protein>
    <recommendedName>
        <fullName evidence="4">DUF4064 domain-containing protein</fullName>
    </recommendedName>
</protein>
<sequence length="381" mass="39744">MEPVSTGEARPQAVTRACLLAGTGSVLTLITVFGILSDWGSLEIQEQVDAALARSPVPGVGTDGILEIIRVILMVIAVFAVAGLVLSIYTARRDRSARVALMVLSAGWMPVALVFGVVGVLFALMAALTLALLWRPESRRWFKADSAAPDLAPPPTQEPASMSTPPPQLPPGHGGYPPFGSPPGSGPQGEHAPVPGPSTSGPAPYGPPYEPSPYGPPQYGQPPYGPVGWQVPESRPTGVTAAAVITVVGAGLAALIGGLISLAFLLARDSFEEGVAQELDGFSASEQSLVVSVVGWYFIGCTLLALVAIVLGVLLLRDRHRVRVPLVVMSAITALLGVPLFPFGLLWSAAAISVIILLFAGSAGAWFDLRNHRADQQRASY</sequence>
<feature type="transmembrane region" description="Helical" evidence="2">
    <location>
        <begin position="71"/>
        <end position="91"/>
    </location>
</feature>
<feature type="transmembrane region" description="Helical" evidence="2">
    <location>
        <begin position="13"/>
        <end position="36"/>
    </location>
</feature>
<organism evidence="3">
    <name type="scientific">uncultured Nocardioidaceae bacterium</name>
    <dbReference type="NCBI Taxonomy" id="253824"/>
    <lineage>
        <taxon>Bacteria</taxon>
        <taxon>Bacillati</taxon>
        <taxon>Actinomycetota</taxon>
        <taxon>Actinomycetes</taxon>
        <taxon>Propionibacteriales</taxon>
        <taxon>Nocardioidaceae</taxon>
        <taxon>environmental samples</taxon>
    </lineage>
</organism>
<evidence type="ECO:0000313" key="3">
    <source>
        <dbReference type="EMBL" id="CAA9360063.1"/>
    </source>
</evidence>
<dbReference type="EMBL" id="CADCUD010000226">
    <property type="protein sequence ID" value="CAA9360063.1"/>
    <property type="molecule type" value="Genomic_DNA"/>
</dbReference>
<name>A0A6J4MI49_9ACTN</name>
<dbReference type="AlphaFoldDB" id="A0A6J4MI49"/>
<evidence type="ECO:0000256" key="1">
    <source>
        <dbReference type="SAM" id="MobiDB-lite"/>
    </source>
</evidence>
<accession>A0A6J4MI49</accession>
<feature type="transmembrane region" description="Helical" evidence="2">
    <location>
        <begin position="239"/>
        <end position="267"/>
    </location>
</feature>
<evidence type="ECO:0000256" key="2">
    <source>
        <dbReference type="SAM" id="Phobius"/>
    </source>
</evidence>
<feature type="transmembrane region" description="Helical" evidence="2">
    <location>
        <begin position="287"/>
        <end position="315"/>
    </location>
</feature>
<gene>
    <name evidence="3" type="ORF">AVDCRST_MAG46-3216</name>
</gene>
<evidence type="ECO:0008006" key="4">
    <source>
        <dbReference type="Google" id="ProtNLM"/>
    </source>
</evidence>